<evidence type="ECO:0000313" key="4">
    <source>
        <dbReference type="Proteomes" id="UP000281406"/>
    </source>
</evidence>
<evidence type="ECO:0000313" key="3">
    <source>
        <dbReference type="EMBL" id="ROL50295.1"/>
    </source>
</evidence>
<dbReference type="InterPro" id="IPR002492">
    <property type="entry name" value="Transposase_Tc1-like"/>
</dbReference>
<feature type="region of interest" description="Disordered" evidence="1">
    <location>
        <begin position="294"/>
        <end position="326"/>
    </location>
</feature>
<dbReference type="AlphaFoldDB" id="A0A3N0YVS2"/>
<proteinExistence type="predicted"/>
<reference evidence="3 4" key="1">
    <citation type="submission" date="2018-10" db="EMBL/GenBank/DDBJ databases">
        <title>Genome assembly for a Yunnan-Guizhou Plateau 3E fish, Anabarilius grahami (Regan), and its evolutionary and genetic applications.</title>
        <authorList>
            <person name="Jiang W."/>
        </authorList>
    </citation>
    <scope>NUCLEOTIDE SEQUENCE [LARGE SCALE GENOMIC DNA]</scope>
    <source>
        <strain evidence="3">AG-KIZ</strain>
        <tissue evidence="3">Muscle</tissue>
    </source>
</reference>
<keyword evidence="4" id="KW-1185">Reference proteome</keyword>
<dbReference type="Proteomes" id="UP000281406">
    <property type="component" value="Unassembled WGS sequence"/>
</dbReference>
<feature type="compositionally biased region" description="Polar residues" evidence="1">
    <location>
        <begin position="313"/>
        <end position="326"/>
    </location>
</feature>
<sequence length="556" mass="61535">MSQEGQDDPLHTGTPPPDLPPAPEGDADGSKAKNLEPCNGPKTEEEHQGEAEDSETESNRNTQSSTKEDEKVTLEEEGRNGEIEGSCLDPVTENGNGNICESEDTQSLLPQSPEKDSTKPLCSLRFENGTEDDSEGQEDEEEILEESSVQGNLDAFSSTFELSVEEADAEVEDEEEKEESETRNQDSFSSTFESIVEKVAKTTAVEEEVEDDGEEEYDRTKESQDGFSSTFERIVESELLRGGTCYSSLDSLDVLSLTDETDSCVSFEAPLTPLIQQRALMGPEPPDLELETVQEGAEGEAELGTETARDEASSASPLRTTIPGSRSENVLSQPAQWSIPNGFHIELPGNRESGATMPNSISAYNGHMSVQSQPRDSSRIHYGKKGGRLRECDAQAMAPHGREMSQDLRKKIISLHQKGEGYKNISKALLISQNNVAKVRHPDHPRKLTPQQERLLMRRVEENRHASSLQLSKEVESQTGVTISRDTIRCTLQRNGMHGCRLRKKPLLKPRHKKARLEFAKAHADKDEDYRDSILVMNTVSVASSDHHLRAPSPEY</sequence>
<feature type="compositionally biased region" description="Pro residues" evidence="1">
    <location>
        <begin position="14"/>
        <end position="23"/>
    </location>
</feature>
<dbReference type="GO" id="GO:0003677">
    <property type="term" value="F:DNA binding"/>
    <property type="evidence" value="ECO:0007669"/>
    <property type="project" value="InterPro"/>
</dbReference>
<dbReference type="InterPro" id="IPR009057">
    <property type="entry name" value="Homeodomain-like_sf"/>
</dbReference>
<feature type="domain" description="Transposase Tc1-like" evidence="2">
    <location>
        <begin position="454"/>
        <end position="525"/>
    </location>
</feature>
<feature type="compositionally biased region" description="Basic and acidic residues" evidence="1">
    <location>
        <begin position="66"/>
        <end position="82"/>
    </location>
</feature>
<evidence type="ECO:0000256" key="1">
    <source>
        <dbReference type="SAM" id="MobiDB-lite"/>
    </source>
</evidence>
<feature type="compositionally biased region" description="Polar residues" evidence="1">
    <location>
        <begin position="93"/>
        <end position="110"/>
    </location>
</feature>
<protein>
    <submittedName>
        <fullName evidence="3">PH and SEC7 domain-containing protein 2</fullName>
    </submittedName>
</protein>
<feature type="compositionally biased region" description="Acidic residues" evidence="1">
    <location>
        <begin position="129"/>
        <end position="145"/>
    </location>
</feature>
<dbReference type="Gene3D" id="1.10.10.10">
    <property type="entry name" value="Winged helix-like DNA-binding domain superfamily/Winged helix DNA-binding domain"/>
    <property type="match status" value="1"/>
</dbReference>
<evidence type="ECO:0000259" key="2">
    <source>
        <dbReference type="Pfam" id="PF01498"/>
    </source>
</evidence>
<feature type="compositionally biased region" description="Acidic residues" evidence="1">
    <location>
        <begin position="205"/>
        <end position="217"/>
    </location>
</feature>
<feature type="region of interest" description="Disordered" evidence="1">
    <location>
        <begin position="1"/>
        <end position="191"/>
    </location>
</feature>
<name>A0A3N0YVS2_ANAGA</name>
<feature type="region of interest" description="Disordered" evidence="1">
    <location>
        <begin position="203"/>
        <end position="229"/>
    </location>
</feature>
<feature type="compositionally biased region" description="Polar residues" evidence="1">
    <location>
        <begin position="149"/>
        <end position="160"/>
    </location>
</feature>
<dbReference type="GO" id="GO:0015074">
    <property type="term" value="P:DNA integration"/>
    <property type="evidence" value="ECO:0007669"/>
    <property type="project" value="InterPro"/>
</dbReference>
<gene>
    <name evidence="3" type="ORF">DPX16_19099</name>
</gene>
<dbReference type="GO" id="GO:0006313">
    <property type="term" value="P:DNA transposition"/>
    <property type="evidence" value="ECO:0007669"/>
    <property type="project" value="InterPro"/>
</dbReference>
<organism evidence="3 4">
    <name type="scientific">Anabarilius grahami</name>
    <name type="common">Kanglang fish</name>
    <name type="synonym">Barilius grahami</name>
    <dbReference type="NCBI Taxonomy" id="495550"/>
    <lineage>
        <taxon>Eukaryota</taxon>
        <taxon>Metazoa</taxon>
        <taxon>Chordata</taxon>
        <taxon>Craniata</taxon>
        <taxon>Vertebrata</taxon>
        <taxon>Euteleostomi</taxon>
        <taxon>Actinopterygii</taxon>
        <taxon>Neopterygii</taxon>
        <taxon>Teleostei</taxon>
        <taxon>Ostariophysi</taxon>
        <taxon>Cypriniformes</taxon>
        <taxon>Xenocyprididae</taxon>
        <taxon>Xenocypridinae</taxon>
        <taxon>Xenocypridinae incertae sedis</taxon>
        <taxon>Anabarilius</taxon>
    </lineage>
</organism>
<feature type="compositionally biased region" description="Acidic residues" evidence="1">
    <location>
        <begin position="163"/>
        <end position="179"/>
    </location>
</feature>
<comment type="caution">
    <text evidence="3">The sequence shown here is derived from an EMBL/GenBank/DDBJ whole genome shotgun (WGS) entry which is preliminary data.</text>
</comment>
<feature type="compositionally biased region" description="Acidic residues" evidence="1">
    <location>
        <begin position="294"/>
        <end position="303"/>
    </location>
</feature>
<dbReference type="OrthoDB" id="2157641at2759"/>
<dbReference type="EMBL" id="RJVU01021200">
    <property type="protein sequence ID" value="ROL50295.1"/>
    <property type="molecule type" value="Genomic_DNA"/>
</dbReference>
<dbReference type="InterPro" id="IPR036388">
    <property type="entry name" value="WH-like_DNA-bd_sf"/>
</dbReference>
<dbReference type="SUPFAM" id="SSF46689">
    <property type="entry name" value="Homeodomain-like"/>
    <property type="match status" value="1"/>
</dbReference>
<dbReference type="Pfam" id="PF01498">
    <property type="entry name" value="HTH_Tnp_Tc3_2"/>
    <property type="match status" value="1"/>
</dbReference>
<accession>A0A3N0YVS2</accession>